<name>R0D233_CAUVI</name>
<proteinExistence type="predicted"/>
<evidence type="ECO:0000313" key="3">
    <source>
        <dbReference type="Proteomes" id="UP000013063"/>
    </source>
</evidence>
<evidence type="ECO:0000256" key="1">
    <source>
        <dbReference type="SAM" id="SignalP"/>
    </source>
</evidence>
<dbReference type="PATRIC" id="fig|1292034.3.peg.1437"/>
<dbReference type="PROSITE" id="PS51257">
    <property type="entry name" value="PROKAR_LIPOPROTEIN"/>
    <property type="match status" value="1"/>
</dbReference>
<evidence type="ECO:0000313" key="2">
    <source>
        <dbReference type="EMBL" id="ENZ82515.1"/>
    </source>
</evidence>
<gene>
    <name evidence="2" type="ORF">OR37_01447</name>
</gene>
<dbReference type="AlphaFoldDB" id="R0D233"/>
<feature type="chain" id="PRO_5004347945" description="Lipoprotein" evidence="1">
    <location>
        <begin position="24"/>
        <end position="369"/>
    </location>
</feature>
<evidence type="ECO:0008006" key="4">
    <source>
        <dbReference type="Google" id="ProtNLM"/>
    </source>
</evidence>
<dbReference type="EMBL" id="APMP01000006">
    <property type="protein sequence ID" value="ENZ82515.1"/>
    <property type="molecule type" value="Genomic_DNA"/>
</dbReference>
<dbReference type="OrthoDB" id="7182182at2"/>
<sequence precursor="true">MSTKSIRLAALLASAAAVLGACATRDEVAALRQPPLPPAMVAKASPARAFYRNVVVQSVEGAPEFRWFDGGGVVTTRPTRVQVVQSLGDHLRKAEMLAPSRLDAEYMLYTTFEDLRGPNVWLGTDKLASARVTFRLVRWRTGEVVREKTIDAAYEARWTGVTPEIARAAIAGPLGVSQDRVLALPGGAIGGIALGYYVNQNLVVSIADAPYAGLVGAAQAATIGGPNRSDPGYAAAFASAVAVGTARGRFQDLEAMLAGGAISAAGAAMGPAPVGRATASSGEITTVFNGRDRRLAATRGLMDLAFDLFMNDLGRDGSVVYKTAVSCRALNGEFTHGPHLTETATAYAVDCPGATYNDAKTANAYPRKF</sequence>
<organism evidence="2 3">
    <name type="scientific">Caulobacter vibrioides OR37</name>
    <dbReference type="NCBI Taxonomy" id="1292034"/>
    <lineage>
        <taxon>Bacteria</taxon>
        <taxon>Pseudomonadati</taxon>
        <taxon>Pseudomonadota</taxon>
        <taxon>Alphaproteobacteria</taxon>
        <taxon>Caulobacterales</taxon>
        <taxon>Caulobacteraceae</taxon>
        <taxon>Caulobacter</taxon>
    </lineage>
</organism>
<reference evidence="2 3" key="1">
    <citation type="journal article" date="2013" name="Genome Announc.">
        <title>Draft Genome Sequence for Caulobacter sp. Strain OR37, a Bacterium Tolerant to Heavy Metals.</title>
        <authorList>
            <person name="Utturkar S.M."/>
            <person name="Bollmann A."/>
            <person name="Brzoska R.M."/>
            <person name="Klingeman D.M."/>
            <person name="Epstein S.E."/>
            <person name="Palumbo A.V."/>
            <person name="Brown S.D."/>
        </authorList>
    </citation>
    <scope>NUCLEOTIDE SEQUENCE [LARGE SCALE GENOMIC DNA]</scope>
    <source>
        <strain evidence="2 3">OR37</strain>
    </source>
</reference>
<feature type="signal peptide" evidence="1">
    <location>
        <begin position="1"/>
        <end position="23"/>
    </location>
</feature>
<dbReference type="RefSeq" id="WP_004617566.1">
    <property type="nucleotide sequence ID" value="NZ_APMP01000006.1"/>
</dbReference>
<accession>R0D233</accession>
<comment type="caution">
    <text evidence="2">The sequence shown here is derived from an EMBL/GenBank/DDBJ whole genome shotgun (WGS) entry which is preliminary data.</text>
</comment>
<protein>
    <recommendedName>
        <fullName evidence="4">Lipoprotein</fullName>
    </recommendedName>
</protein>
<dbReference type="Proteomes" id="UP000013063">
    <property type="component" value="Unassembled WGS sequence"/>
</dbReference>
<keyword evidence="3" id="KW-1185">Reference proteome</keyword>
<keyword evidence="1" id="KW-0732">Signal</keyword>